<keyword evidence="2" id="KW-0812">Transmembrane</keyword>
<proteinExistence type="predicted"/>
<feature type="region of interest" description="Disordered" evidence="1">
    <location>
        <begin position="490"/>
        <end position="523"/>
    </location>
</feature>
<organism evidence="3 4">
    <name type="scientific">Linnemannia gamsii</name>
    <dbReference type="NCBI Taxonomy" id="64522"/>
    <lineage>
        <taxon>Eukaryota</taxon>
        <taxon>Fungi</taxon>
        <taxon>Fungi incertae sedis</taxon>
        <taxon>Mucoromycota</taxon>
        <taxon>Mortierellomycotina</taxon>
        <taxon>Mortierellomycetes</taxon>
        <taxon>Mortierellales</taxon>
        <taxon>Mortierellaceae</taxon>
        <taxon>Linnemannia</taxon>
    </lineage>
</organism>
<keyword evidence="2" id="KW-0472">Membrane</keyword>
<accession>A0A9P6R9N3</accession>
<feature type="compositionally biased region" description="Polar residues" evidence="1">
    <location>
        <begin position="137"/>
        <end position="183"/>
    </location>
</feature>
<comment type="caution">
    <text evidence="3">The sequence shown here is derived from an EMBL/GenBank/DDBJ whole genome shotgun (WGS) entry which is preliminary data.</text>
</comment>
<feature type="compositionally biased region" description="Low complexity" evidence="1">
    <location>
        <begin position="91"/>
        <end position="108"/>
    </location>
</feature>
<dbReference type="EMBL" id="JAAAIN010000556">
    <property type="protein sequence ID" value="KAG0313028.1"/>
    <property type="molecule type" value="Genomic_DNA"/>
</dbReference>
<keyword evidence="2" id="KW-1133">Transmembrane helix</keyword>
<dbReference type="Proteomes" id="UP000823405">
    <property type="component" value="Unassembled WGS sequence"/>
</dbReference>
<name>A0A9P6R9N3_9FUNG</name>
<feature type="region of interest" description="Disordered" evidence="1">
    <location>
        <begin position="85"/>
        <end position="110"/>
    </location>
</feature>
<evidence type="ECO:0000313" key="3">
    <source>
        <dbReference type="EMBL" id="KAG0313028.1"/>
    </source>
</evidence>
<dbReference type="OrthoDB" id="432685at2759"/>
<evidence type="ECO:0000256" key="2">
    <source>
        <dbReference type="SAM" id="Phobius"/>
    </source>
</evidence>
<protein>
    <submittedName>
        <fullName evidence="3">Uncharacterized protein</fullName>
    </submittedName>
</protein>
<feature type="region of interest" description="Disordered" evidence="1">
    <location>
        <begin position="680"/>
        <end position="704"/>
    </location>
</feature>
<sequence>MSTKKETAIETLARIWPEFDPSGLGIMADIMEGVLLRVEEEQGTQLLGKAMWDRLHFYISSVGETIVSQKDLADLLQLLQSTPQPADHVDQQQPEEQQPQQEQEQEQQANHAAYTHPLKIDSFQELSDTDDHSAIDTSLQQTEPEQPAHSESQLHPYSRHSSGIGQRPRASSSTVRKISLSESTHFRPRQHRVAHGSSPETSDAEENPMSSRPNSRGTHSGRSSTSSPSGPEGPADNNWRSNYNQFSIREQSRTEFEGYGLEADYESPDNDPQLETLQQAYLSMQKKLRDQDVEYEARVNEQVKKNVLNQQQMEDLNRDLKTMRREISELKNTERFKTSQIADLEKQMEKTERTNSTQKSNAAALKRQKDELEEDNERMLDIVRQKEEALSQATQRLTALEAETRRIAADQETMETLRERLMAEITKNEEMATQLELVSSKLRQTEELTGGQRSEFDVTSLGQINASLDDVALQGRNLMSELANAGAKFGPGYDQTDESVDISKRPSSDATAKWDPAHEGTRRLLRESTSFGMKMKRSSLRDLSQRFKEHNVETSPNQDRREPPSPYTPTALAANLGEEISASAIVAKSRADDDVDCALPVGLEDKEALLEQEIGTQAELIEGLFKSTEQSHPLDVPFGTESILGQTLGMPNLKLKADRARRRKVHPSRVLTQSEVVDLLNPGANQGSPSNSPPGMRSGVPRTRALNKRENKNVIANVTLVSMYTIVVYLFGVITSVFLVDNGQAPGGFNYGRFLSFDAALQEVANNDGGPGRFKVVEILVYWLQNLVWQGDAGYVPT</sequence>
<feature type="region of interest" description="Disordered" evidence="1">
    <location>
        <begin position="535"/>
        <end position="570"/>
    </location>
</feature>
<evidence type="ECO:0000256" key="1">
    <source>
        <dbReference type="SAM" id="MobiDB-lite"/>
    </source>
</evidence>
<feature type="region of interest" description="Disordered" evidence="1">
    <location>
        <begin position="347"/>
        <end position="373"/>
    </location>
</feature>
<feature type="transmembrane region" description="Helical" evidence="2">
    <location>
        <begin position="714"/>
        <end position="740"/>
    </location>
</feature>
<dbReference type="AlphaFoldDB" id="A0A9P6R9N3"/>
<feature type="region of interest" description="Disordered" evidence="1">
    <location>
        <begin position="137"/>
        <end position="241"/>
    </location>
</feature>
<feature type="compositionally biased region" description="Low complexity" evidence="1">
    <location>
        <begin position="215"/>
        <end position="230"/>
    </location>
</feature>
<gene>
    <name evidence="3" type="ORF">BGZ97_010594</name>
</gene>
<keyword evidence="4" id="KW-1185">Reference proteome</keyword>
<reference evidence="3" key="1">
    <citation type="journal article" date="2020" name="Fungal Divers.">
        <title>Resolving the Mortierellaceae phylogeny through synthesis of multi-gene phylogenetics and phylogenomics.</title>
        <authorList>
            <person name="Vandepol N."/>
            <person name="Liber J."/>
            <person name="Desiro A."/>
            <person name="Na H."/>
            <person name="Kennedy M."/>
            <person name="Barry K."/>
            <person name="Grigoriev I.V."/>
            <person name="Miller A.N."/>
            <person name="O'Donnell K."/>
            <person name="Stajich J.E."/>
            <person name="Bonito G."/>
        </authorList>
    </citation>
    <scope>NUCLEOTIDE SEQUENCE</scope>
    <source>
        <strain evidence="3">NVP60</strain>
    </source>
</reference>
<feature type="compositionally biased region" description="Basic and acidic residues" evidence="1">
    <location>
        <begin position="539"/>
        <end position="563"/>
    </location>
</feature>
<evidence type="ECO:0000313" key="4">
    <source>
        <dbReference type="Proteomes" id="UP000823405"/>
    </source>
</evidence>